<feature type="domain" description="C2H2-type" evidence="7">
    <location>
        <begin position="60"/>
        <end position="85"/>
    </location>
</feature>
<feature type="region of interest" description="Disordered" evidence="6">
    <location>
        <begin position="1132"/>
        <end position="1154"/>
    </location>
</feature>
<feature type="compositionally biased region" description="Basic and acidic residues" evidence="6">
    <location>
        <begin position="851"/>
        <end position="863"/>
    </location>
</feature>
<evidence type="ECO:0000256" key="4">
    <source>
        <dbReference type="ARBA" id="ARBA00022833"/>
    </source>
</evidence>
<feature type="region of interest" description="Disordered" evidence="6">
    <location>
        <begin position="840"/>
        <end position="863"/>
    </location>
</feature>
<organism evidence="8 9">
    <name type="scientific">Sinanodonta woodiana</name>
    <name type="common">Chinese pond mussel</name>
    <name type="synonym">Anodonta woodiana</name>
    <dbReference type="NCBI Taxonomy" id="1069815"/>
    <lineage>
        <taxon>Eukaryota</taxon>
        <taxon>Metazoa</taxon>
        <taxon>Spiralia</taxon>
        <taxon>Lophotrochozoa</taxon>
        <taxon>Mollusca</taxon>
        <taxon>Bivalvia</taxon>
        <taxon>Autobranchia</taxon>
        <taxon>Heteroconchia</taxon>
        <taxon>Palaeoheterodonta</taxon>
        <taxon>Unionida</taxon>
        <taxon>Unionoidea</taxon>
        <taxon>Unionidae</taxon>
        <taxon>Unioninae</taxon>
        <taxon>Sinanodonta</taxon>
    </lineage>
</organism>
<dbReference type="EMBL" id="JBJQND010000008">
    <property type="protein sequence ID" value="KAL3868955.1"/>
    <property type="molecule type" value="Genomic_DNA"/>
</dbReference>
<dbReference type="InterPro" id="IPR013087">
    <property type="entry name" value="Znf_C2H2_type"/>
</dbReference>
<feature type="domain" description="C2H2-type" evidence="7">
    <location>
        <begin position="118"/>
        <end position="146"/>
    </location>
</feature>
<evidence type="ECO:0000259" key="7">
    <source>
        <dbReference type="PROSITE" id="PS50157"/>
    </source>
</evidence>
<evidence type="ECO:0000256" key="1">
    <source>
        <dbReference type="ARBA" id="ARBA00022723"/>
    </source>
</evidence>
<dbReference type="PROSITE" id="PS50157">
    <property type="entry name" value="ZINC_FINGER_C2H2_2"/>
    <property type="match status" value="3"/>
</dbReference>
<evidence type="ECO:0000256" key="5">
    <source>
        <dbReference type="PROSITE-ProRule" id="PRU00042"/>
    </source>
</evidence>
<gene>
    <name evidence="8" type="ORF">ACJMK2_041702</name>
</gene>
<sequence>MEVKLCHDINVRIVYAKEQSQMDLESTRMSPVACSKCGKKFRLKLQLRQHERGHSQYRPYCCKKKQCGKIFSHFSDLQHHSRIHSQHWLYPCGICRHNFPSWRLLRVHLLSHSTVQLYTCHECSAAFSHRYSLAYHIWKEHRQRNVKNTRGRSKAKMKRPCLSICKPLENNKKTGYSNGIVGRFSVRKAIDAGTDNSDSEFNESGKIDNGDLSVRLSQKIANHIKRQRRKRKILSQKSFKEIGSVGETKKKHVEIGELLRMKNKKLNAKSPVKINLHKFNRSKMSTIKNPSTQLSDIATDKGLIDSGSIVPKSVCNGEMTVFEQLNSISSKTEDIPLARFKLHGKNIQELDIEKRVKVVDDGDDTEGLDCPDDVVMIDLDGNTPSSEGEPYSDDDMMEEEEISQARHAQLNINTVEIKQNSLLQTSPAVNGSDNDDEVFQATVSTFIIKQDLIYPDDKVSLIKDIDDVGNEKNDFSKAFNSFVAISKCKKHSVDDSGVEIVSDTSSQRFSSYSSHLYSSFTSECDISSEKKSDQPTGSEENNNSKSSNQCICAVEEGMEQCTDLETDIPCILSQISSSTDQSRKSTRAPDLFQQQFLSFLSTASRDDNDCNETESIRNRRPKRGQKVFCHCCFGQHEERRHRHKSEEKKYRLPRNYRQFVKKTLRLVQIREKLHQLFLVLFPKCKDLINKIRPVSENFDKLIHEIVQILHPSNDLNNQEKFDHQAMQASLNSNSNEHLGKMGKDCIPSNKKIGVDAGTCENCQHIEKSSSELPEGINCRLCCDTQNRNILETVRENTQKFSGNCSLNNCCKCSKDPKLDKLLFNSHFNSITDFQAMSSASVQSDSDNGNVDFDHQSSRQKEQAFHIAGSTKEGAETILDSDNIFKIVSGPLDKKFSHRQPCSKEIQCLDAIAGSKVGEHEWSKLRDENNSLKKCFNHEFDSEVKKGKECGNILSSDPQCALDIAVPEEQYNHIRTPRKENLSDNNFENDKSEKMEDNSSETKITPTAPVSIEQSQKSCTQNMNFCVASANSTGNGHDIDYAFAECDRSKTVMTERIGAVDMKLALIDLSVPQVSLCKNPDKCLNSLQRQLCRLIHFLLPDLTLRTSIYRNWDNLELLLDLLIKCNQERQMEGESETVEDMKRQMEGDSEPVEDYKGQMEGDWELVKDMTRQSEGDSELVENMKSRIEKCGFDCEEGQKSAQKLDVAVQSDFQDEEDKNMVFASDSLKKCSQVELPYHSSSENEDIVFPGLERLQSLHRMDVADDRSVTSFISSPESEVENITTEMNKEMDQLSSGLNKALDNSRRKSNSQTTFHGFEFTCTDSDSEPIIDNSTAADKSSSISSSLSANRTRSSKDKNIFELLQPTHISASLS</sequence>
<protein>
    <recommendedName>
        <fullName evidence="7">C2H2-type domain-containing protein</fullName>
    </recommendedName>
</protein>
<feature type="compositionally biased region" description="Basic and acidic residues" evidence="6">
    <location>
        <begin position="977"/>
        <end position="996"/>
    </location>
</feature>
<keyword evidence="9" id="KW-1185">Reference proteome</keyword>
<feature type="compositionally biased region" description="Low complexity" evidence="6">
    <location>
        <begin position="1331"/>
        <end position="1350"/>
    </location>
</feature>
<comment type="caution">
    <text evidence="8">The sequence shown here is derived from an EMBL/GenBank/DDBJ whole genome shotgun (WGS) entry which is preliminary data.</text>
</comment>
<dbReference type="PANTHER" id="PTHR24379:SF121">
    <property type="entry name" value="C2H2-TYPE DOMAIN-CONTAINING PROTEIN"/>
    <property type="match status" value="1"/>
</dbReference>
<dbReference type="Proteomes" id="UP001634394">
    <property type="component" value="Unassembled WGS sequence"/>
</dbReference>
<dbReference type="GO" id="GO:0008270">
    <property type="term" value="F:zinc ion binding"/>
    <property type="evidence" value="ECO:0007669"/>
    <property type="project" value="UniProtKB-KW"/>
</dbReference>
<feature type="region of interest" description="Disordered" evidence="6">
    <location>
        <begin position="1326"/>
        <end position="1357"/>
    </location>
</feature>
<proteinExistence type="predicted"/>
<name>A0ABD3W502_SINWO</name>
<dbReference type="PANTHER" id="PTHR24379">
    <property type="entry name" value="KRAB AND ZINC FINGER DOMAIN-CONTAINING"/>
    <property type="match status" value="1"/>
</dbReference>
<evidence type="ECO:0000256" key="2">
    <source>
        <dbReference type="ARBA" id="ARBA00022737"/>
    </source>
</evidence>
<feature type="region of interest" description="Disordered" evidence="6">
    <location>
        <begin position="527"/>
        <end position="546"/>
    </location>
</feature>
<evidence type="ECO:0000256" key="6">
    <source>
        <dbReference type="SAM" id="MobiDB-lite"/>
    </source>
</evidence>
<keyword evidence="3 5" id="KW-0863">Zinc-finger</keyword>
<dbReference type="SMART" id="SM00355">
    <property type="entry name" value="ZnF_C2H2"/>
    <property type="match status" value="4"/>
</dbReference>
<keyword evidence="1" id="KW-0479">Metal-binding</keyword>
<accession>A0ABD3W502</accession>
<evidence type="ECO:0000313" key="8">
    <source>
        <dbReference type="EMBL" id="KAL3868955.1"/>
    </source>
</evidence>
<reference evidence="8 9" key="1">
    <citation type="submission" date="2024-11" db="EMBL/GenBank/DDBJ databases">
        <title>Chromosome-level genome assembly of the freshwater bivalve Anodonta woodiana.</title>
        <authorList>
            <person name="Chen X."/>
        </authorList>
    </citation>
    <scope>NUCLEOTIDE SEQUENCE [LARGE SCALE GENOMIC DNA]</scope>
    <source>
        <strain evidence="8">MN2024</strain>
        <tissue evidence="8">Gills</tissue>
    </source>
</reference>
<feature type="domain" description="C2H2-type" evidence="7">
    <location>
        <begin position="32"/>
        <end position="59"/>
    </location>
</feature>
<feature type="region of interest" description="Disordered" evidence="6">
    <location>
        <begin position="977"/>
        <end position="1004"/>
    </location>
</feature>
<dbReference type="Gene3D" id="3.30.160.60">
    <property type="entry name" value="Classic Zinc Finger"/>
    <property type="match status" value="2"/>
</dbReference>
<keyword evidence="4" id="KW-0862">Zinc</keyword>
<evidence type="ECO:0000313" key="9">
    <source>
        <dbReference type="Proteomes" id="UP001634394"/>
    </source>
</evidence>
<dbReference type="InterPro" id="IPR036236">
    <property type="entry name" value="Znf_C2H2_sf"/>
</dbReference>
<keyword evidence="2" id="KW-0677">Repeat</keyword>
<dbReference type="SUPFAM" id="SSF57667">
    <property type="entry name" value="beta-beta-alpha zinc fingers"/>
    <property type="match status" value="2"/>
</dbReference>
<evidence type="ECO:0000256" key="3">
    <source>
        <dbReference type="ARBA" id="ARBA00022771"/>
    </source>
</evidence>
<dbReference type="PROSITE" id="PS00028">
    <property type="entry name" value="ZINC_FINGER_C2H2_1"/>
    <property type="match status" value="3"/>
</dbReference>